<accession>A0A0C2ETC6</accession>
<keyword evidence="5" id="KW-0472">Membrane</keyword>
<dbReference type="GO" id="GO:0016119">
    <property type="term" value="P:carotene metabolic process"/>
    <property type="evidence" value="ECO:0007669"/>
    <property type="project" value="TreeGrafter"/>
</dbReference>
<name>A0A0C2ETC6_9PSED</name>
<dbReference type="STRING" id="226910.UCMB321_4451"/>
<sequence>MITHVALFLCTLMAMEGVGYLAHKYVMHGWGWFLHRSHHEEHLGTFETNDIYLLVLAAAAITLIVLGNSGYDPLQWIGAGVAAFGIIYVVVHDGIVHRYWPFRPRPRHRYLKRLYQAHLLHHAVKGRENSVSFGFLYAPPLRTLKRQLRESREAAGRGEEGRRSVLTAISGCSTSRQTEPTE</sequence>
<comment type="similarity">
    <text evidence="1">Belongs to the sterol desaturase family.</text>
</comment>
<dbReference type="GO" id="GO:0010291">
    <property type="term" value="F:beta-carotene 3-hydroxylase activity"/>
    <property type="evidence" value="ECO:0007669"/>
    <property type="project" value="TreeGrafter"/>
</dbReference>
<keyword evidence="2" id="KW-0125">Carotenoid biosynthesis</keyword>
<dbReference type="PATRIC" id="fig|226910.6.peg.4443"/>
<evidence type="ECO:0000256" key="5">
    <source>
        <dbReference type="SAM" id="Phobius"/>
    </source>
</evidence>
<reference evidence="7 8" key="1">
    <citation type="submission" date="2015-01" db="EMBL/GenBank/DDBJ databases">
        <title>Complete genome of Pseudomonas batumici UCM B-321 producer of the batumin antibiotic with strong antistaphilococcal and potential anticancer activity.</title>
        <authorList>
            <person name="Klochko V.V."/>
            <person name="Zelena L.B."/>
            <person name="Elena K.A."/>
            <person name="Reva O.N."/>
        </authorList>
    </citation>
    <scope>NUCLEOTIDE SEQUENCE [LARGE SCALE GENOMIC DNA]</scope>
    <source>
        <strain evidence="7 8">UCM B-321</strain>
    </source>
</reference>
<evidence type="ECO:0000256" key="4">
    <source>
        <dbReference type="SAM" id="MobiDB-lite"/>
    </source>
</evidence>
<dbReference type="GO" id="GO:0016123">
    <property type="term" value="P:xanthophyll biosynthetic process"/>
    <property type="evidence" value="ECO:0007669"/>
    <property type="project" value="TreeGrafter"/>
</dbReference>
<dbReference type="AlphaFoldDB" id="A0A0C2ETC6"/>
<organism evidence="7 8">
    <name type="scientific">Pseudomonas batumici</name>
    <dbReference type="NCBI Taxonomy" id="226910"/>
    <lineage>
        <taxon>Bacteria</taxon>
        <taxon>Pseudomonadati</taxon>
        <taxon>Pseudomonadota</taxon>
        <taxon>Gammaproteobacteria</taxon>
        <taxon>Pseudomonadales</taxon>
        <taxon>Pseudomonadaceae</taxon>
        <taxon>Pseudomonas</taxon>
    </lineage>
</organism>
<evidence type="ECO:0000256" key="2">
    <source>
        <dbReference type="ARBA" id="ARBA00022746"/>
    </source>
</evidence>
<dbReference type="Proteomes" id="UP000031535">
    <property type="component" value="Unassembled WGS sequence"/>
</dbReference>
<keyword evidence="5" id="KW-1133">Transmembrane helix</keyword>
<evidence type="ECO:0000259" key="6">
    <source>
        <dbReference type="Pfam" id="PF04116"/>
    </source>
</evidence>
<keyword evidence="5" id="KW-0812">Transmembrane</keyword>
<dbReference type="InterPro" id="IPR045019">
    <property type="entry name" value="BETA-OHASE-like"/>
</dbReference>
<feature type="domain" description="Fatty acid hydroxylase" evidence="6">
    <location>
        <begin position="9"/>
        <end position="129"/>
    </location>
</feature>
<dbReference type="GO" id="GO:0005506">
    <property type="term" value="F:iron ion binding"/>
    <property type="evidence" value="ECO:0007669"/>
    <property type="project" value="InterPro"/>
</dbReference>
<protein>
    <submittedName>
        <fullName evidence="7">Beta-carotene hydroxylase</fullName>
    </submittedName>
</protein>
<feature type="compositionally biased region" description="Basic and acidic residues" evidence="4">
    <location>
        <begin position="149"/>
        <end position="163"/>
    </location>
</feature>
<feature type="transmembrane region" description="Helical" evidence="5">
    <location>
        <begin position="6"/>
        <end position="26"/>
    </location>
</feature>
<proteinExistence type="inferred from homology"/>
<keyword evidence="8" id="KW-1185">Reference proteome</keyword>
<evidence type="ECO:0000256" key="1">
    <source>
        <dbReference type="ARBA" id="ARBA00009324"/>
    </source>
</evidence>
<keyword evidence="3" id="KW-0560">Oxidoreductase</keyword>
<comment type="caution">
    <text evidence="7">The sequence shown here is derived from an EMBL/GenBank/DDBJ whole genome shotgun (WGS) entry which is preliminary data.</text>
</comment>
<feature type="region of interest" description="Disordered" evidence="4">
    <location>
        <begin position="149"/>
        <end position="182"/>
    </location>
</feature>
<dbReference type="Pfam" id="PF04116">
    <property type="entry name" value="FA_hydroxylase"/>
    <property type="match status" value="1"/>
</dbReference>
<dbReference type="PANTHER" id="PTHR31899:SF9">
    <property type="entry name" value="BETA-CAROTENE 3-HYDROXYLASE 1, CHLOROPLASTIC"/>
    <property type="match status" value="1"/>
</dbReference>
<dbReference type="InterPro" id="IPR006694">
    <property type="entry name" value="Fatty_acid_hydroxylase"/>
</dbReference>
<gene>
    <name evidence="7" type="ORF">UCMB321_4451</name>
</gene>
<evidence type="ECO:0000256" key="3">
    <source>
        <dbReference type="ARBA" id="ARBA00023002"/>
    </source>
</evidence>
<dbReference type="PANTHER" id="PTHR31899">
    <property type="entry name" value="BETA-CAROTENE 3-HYDROXYLASE 1, CHLOROPLASTIC"/>
    <property type="match status" value="1"/>
</dbReference>
<dbReference type="OrthoDB" id="5243888at2"/>
<dbReference type="EMBL" id="JXDG01000058">
    <property type="protein sequence ID" value="KIH81788.1"/>
    <property type="molecule type" value="Genomic_DNA"/>
</dbReference>
<feature type="transmembrane region" description="Helical" evidence="5">
    <location>
        <begin position="77"/>
        <end position="100"/>
    </location>
</feature>
<dbReference type="RefSeq" id="WP_052451340.1">
    <property type="nucleotide sequence ID" value="NZ_JXDG01000058.1"/>
</dbReference>
<feature type="transmembrane region" description="Helical" evidence="5">
    <location>
        <begin position="51"/>
        <end position="71"/>
    </location>
</feature>
<evidence type="ECO:0000313" key="8">
    <source>
        <dbReference type="Proteomes" id="UP000031535"/>
    </source>
</evidence>
<feature type="compositionally biased region" description="Polar residues" evidence="4">
    <location>
        <begin position="170"/>
        <end position="182"/>
    </location>
</feature>
<evidence type="ECO:0000313" key="7">
    <source>
        <dbReference type="EMBL" id="KIH81788.1"/>
    </source>
</evidence>